<dbReference type="InterPro" id="IPR010921">
    <property type="entry name" value="Trp_repressor/repl_initiator"/>
</dbReference>
<comment type="caution">
    <text evidence="2">The sequence shown here is derived from an EMBL/GenBank/DDBJ whole genome shotgun (WGS) entry which is preliminary data.</text>
</comment>
<accession>A0ABW9QSK8</accession>
<dbReference type="Proteomes" id="UP000437736">
    <property type="component" value="Unassembled WGS sequence"/>
</dbReference>
<evidence type="ECO:0000256" key="1">
    <source>
        <dbReference type="SAM" id="Coils"/>
    </source>
</evidence>
<gene>
    <name evidence="2" type="ORF">GHK86_06780</name>
</gene>
<proteinExistence type="predicted"/>
<name>A0ABW9QSK8_9ACTN</name>
<evidence type="ECO:0000313" key="2">
    <source>
        <dbReference type="EMBL" id="MST32424.1"/>
    </source>
</evidence>
<dbReference type="SUPFAM" id="SSF48295">
    <property type="entry name" value="TrpR-like"/>
    <property type="match status" value="1"/>
</dbReference>
<sequence>MTVVSADDTEVVRPKRSWPAEYKLRVLAEIDAAKVSGDPGAVGEICRREGLYSSLVSEWRHQRDRGALEALSDKPAGRKPKDRGDTELARLRARVAALEAELASANELIEAQGKVSALWQERSRRSAENS</sequence>
<keyword evidence="1" id="KW-0175">Coiled coil</keyword>
<organism evidence="2 3">
    <name type="scientific">Acidiferrimicrobium australe</name>
    <dbReference type="NCBI Taxonomy" id="2664430"/>
    <lineage>
        <taxon>Bacteria</taxon>
        <taxon>Bacillati</taxon>
        <taxon>Actinomycetota</taxon>
        <taxon>Acidimicrobiia</taxon>
        <taxon>Acidimicrobiales</taxon>
        <taxon>Acidimicrobiaceae</taxon>
        <taxon>Acidiferrimicrobium</taxon>
    </lineage>
</organism>
<reference evidence="2 3" key="1">
    <citation type="submission" date="2019-11" db="EMBL/GenBank/DDBJ databases">
        <title>Acidiferrimicrobium australis gen. nov., sp. nov., an acidophilic and obligately heterotrophic, member of the Actinobacteria that catalyses dissimilatory oxido- reduction of iron isolated from metal-rich acidic water in Chile.</title>
        <authorList>
            <person name="Gonzalez D."/>
            <person name="Huber K."/>
            <person name="Hedrich S."/>
            <person name="Rojas-Villalobos C."/>
            <person name="Quatrini R."/>
            <person name="Dinamarca M.A."/>
            <person name="Schwarz A."/>
            <person name="Canales C."/>
            <person name="Nancucheo I."/>
        </authorList>
    </citation>
    <scope>NUCLEOTIDE SEQUENCE [LARGE SCALE GENOMIC DNA]</scope>
    <source>
        <strain evidence="2 3">USS-CCA1</strain>
    </source>
</reference>
<dbReference type="Pfam" id="PF01527">
    <property type="entry name" value="HTH_Tnp_1"/>
    <property type="match status" value="1"/>
</dbReference>
<keyword evidence="3" id="KW-1185">Reference proteome</keyword>
<feature type="coiled-coil region" evidence="1">
    <location>
        <begin position="81"/>
        <end position="115"/>
    </location>
</feature>
<protein>
    <submittedName>
        <fullName evidence="2">Transposase</fullName>
    </submittedName>
</protein>
<dbReference type="EMBL" id="WJHE01000289">
    <property type="protein sequence ID" value="MST32424.1"/>
    <property type="molecule type" value="Genomic_DNA"/>
</dbReference>
<dbReference type="InterPro" id="IPR002514">
    <property type="entry name" value="Transposase_8"/>
</dbReference>
<evidence type="ECO:0000313" key="3">
    <source>
        <dbReference type="Proteomes" id="UP000437736"/>
    </source>
</evidence>